<feature type="transmembrane region" description="Helical" evidence="6">
    <location>
        <begin position="73"/>
        <end position="96"/>
    </location>
</feature>
<dbReference type="EMBL" id="JACIGE010000005">
    <property type="protein sequence ID" value="MBB4247366.1"/>
    <property type="molecule type" value="Genomic_DNA"/>
</dbReference>
<feature type="transmembrane region" description="Helical" evidence="6">
    <location>
        <begin position="108"/>
        <end position="129"/>
    </location>
</feature>
<keyword evidence="7" id="KW-0560">Oxidoreductase</keyword>
<evidence type="ECO:0000256" key="2">
    <source>
        <dbReference type="ARBA" id="ARBA00022475"/>
    </source>
</evidence>
<name>A0A840G644_RHOTE</name>
<dbReference type="GO" id="GO:0016491">
    <property type="term" value="F:oxidoreductase activity"/>
    <property type="evidence" value="ECO:0007669"/>
    <property type="project" value="UniProtKB-KW"/>
</dbReference>
<evidence type="ECO:0000256" key="4">
    <source>
        <dbReference type="ARBA" id="ARBA00022989"/>
    </source>
</evidence>
<dbReference type="EC" id="1.-.-.-" evidence="7"/>
<gene>
    <name evidence="7" type="ORF">GGD90_001737</name>
</gene>
<keyword evidence="3 6" id="KW-0812">Transmembrane</keyword>
<dbReference type="PANTHER" id="PTHR38601:SF1">
    <property type="entry name" value="HYDROGENASE-4 COMPONENT E"/>
    <property type="match status" value="1"/>
</dbReference>
<keyword evidence="5 6" id="KW-0472">Membrane</keyword>
<evidence type="ECO:0000313" key="7">
    <source>
        <dbReference type="EMBL" id="MBB4247366.1"/>
    </source>
</evidence>
<dbReference type="AlphaFoldDB" id="A0A840G644"/>
<comment type="caution">
    <text evidence="7">The sequence shown here is derived from an EMBL/GenBank/DDBJ whole genome shotgun (WGS) entry which is preliminary data.</text>
</comment>
<feature type="transmembrane region" description="Helical" evidence="6">
    <location>
        <begin position="46"/>
        <end position="67"/>
    </location>
</feature>
<feature type="transmembrane region" description="Helical" evidence="6">
    <location>
        <begin position="135"/>
        <end position="156"/>
    </location>
</feature>
<evidence type="ECO:0000313" key="8">
    <source>
        <dbReference type="Proteomes" id="UP000587070"/>
    </source>
</evidence>
<comment type="subcellular location">
    <subcellularLocation>
        <location evidence="1">Cell membrane</location>
        <topology evidence="1">Multi-pass membrane protein</topology>
    </subcellularLocation>
</comment>
<dbReference type="PANTHER" id="PTHR38601">
    <property type="entry name" value="HYDROGENASE-4 COMPONENT E"/>
    <property type="match status" value="1"/>
</dbReference>
<dbReference type="RefSeq" id="WP_153116131.1">
    <property type="nucleotide sequence ID" value="NZ_JACIGE010000005.1"/>
</dbReference>
<feature type="transmembrane region" description="Helical" evidence="6">
    <location>
        <begin position="20"/>
        <end position="39"/>
    </location>
</feature>
<keyword evidence="8" id="KW-1185">Reference proteome</keyword>
<keyword evidence="4 6" id="KW-1133">Transmembrane helix</keyword>
<evidence type="ECO:0000256" key="3">
    <source>
        <dbReference type="ARBA" id="ARBA00022692"/>
    </source>
</evidence>
<evidence type="ECO:0000256" key="6">
    <source>
        <dbReference type="SAM" id="Phobius"/>
    </source>
</evidence>
<reference evidence="7 8" key="1">
    <citation type="submission" date="2020-08" db="EMBL/GenBank/DDBJ databases">
        <title>Genome sequencing of Purple Non-Sulfur Bacteria from various extreme environments.</title>
        <authorList>
            <person name="Mayer M."/>
        </authorList>
    </citation>
    <scope>NUCLEOTIDE SEQUENCE [LARGE SCALE GENOMIC DNA]</scope>
    <source>
        <strain evidence="7 8">2761</strain>
    </source>
</reference>
<keyword evidence="2" id="KW-1003">Cell membrane</keyword>
<evidence type="ECO:0000256" key="5">
    <source>
        <dbReference type="ARBA" id="ARBA00023136"/>
    </source>
</evidence>
<dbReference type="InterPro" id="IPR038730">
    <property type="entry name" value="HyfE-like"/>
</dbReference>
<dbReference type="GO" id="GO:0005886">
    <property type="term" value="C:plasma membrane"/>
    <property type="evidence" value="ECO:0007669"/>
    <property type="project" value="UniProtKB-SubCell"/>
</dbReference>
<dbReference type="Proteomes" id="UP000587070">
    <property type="component" value="Unassembled WGS sequence"/>
</dbReference>
<accession>A0A840G644</accession>
<protein>
    <submittedName>
        <fullName evidence="7">Hydrogenase-4 component E</fullName>
        <ecNumber evidence="7">1.-.-.-</ecNumber>
    </submittedName>
</protein>
<dbReference type="OrthoDB" id="5298295at2"/>
<sequence>MNLPAWLPALHDLPGLPLAGQLINLCAAIMLLLAFAMLAQRRIVTLINLFALQGAVLCLSTAIVALSTGQSHLWGSALLTLLLKVILLPWILHRLVHKLSVKWDVETLFNIPTTMLVGIGLVIIAFNVAQPISEFAGTITRSTIGIALACVMLAFLMMITRSKAVPQVVGFMSMENGLFFAATSATYGMPMVIELGVALDVLVGMVIFGVFFFQIREKFDSLDIRHLEEKTKQE</sequence>
<feature type="transmembrane region" description="Helical" evidence="6">
    <location>
        <begin position="195"/>
        <end position="215"/>
    </location>
</feature>
<proteinExistence type="predicted"/>
<evidence type="ECO:0000256" key="1">
    <source>
        <dbReference type="ARBA" id="ARBA00004651"/>
    </source>
</evidence>
<feature type="transmembrane region" description="Helical" evidence="6">
    <location>
        <begin position="168"/>
        <end position="189"/>
    </location>
</feature>
<organism evidence="7 8">
    <name type="scientific">Rhodocyclus tenuis</name>
    <name type="common">Rhodospirillum tenue</name>
    <dbReference type="NCBI Taxonomy" id="1066"/>
    <lineage>
        <taxon>Bacteria</taxon>
        <taxon>Pseudomonadati</taxon>
        <taxon>Pseudomonadota</taxon>
        <taxon>Betaproteobacteria</taxon>
        <taxon>Rhodocyclales</taxon>
        <taxon>Rhodocyclaceae</taxon>
        <taxon>Rhodocyclus</taxon>
    </lineage>
</organism>